<feature type="compositionally biased region" description="Basic and acidic residues" evidence="1">
    <location>
        <begin position="61"/>
        <end position="72"/>
    </location>
</feature>
<name>A0A8X6IAR1_TRICU</name>
<dbReference type="EMBL" id="BMAO01005401">
    <property type="protein sequence ID" value="GFR01260.1"/>
    <property type="molecule type" value="Genomic_DNA"/>
</dbReference>
<sequence>MEPPEGIALAPIVSPPERIPTPPAKSASPPVERPTEPDRIPTPLAKSASPPERIPTPPAEKLIESFPERPDTPLEMVNPSLLMTGAEVEVTSRLPTPPLITRWDKSTQTDSPSLHVKRLELGNRLLERQQLLSIKDSSTNRRLQFNRLLPKTLFCGCPTIILF</sequence>
<keyword evidence="3" id="KW-1185">Reference proteome</keyword>
<evidence type="ECO:0000256" key="1">
    <source>
        <dbReference type="SAM" id="MobiDB-lite"/>
    </source>
</evidence>
<reference evidence="2" key="1">
    <citation type="submission" date="2020-07" db="EMBL/GenBank/DDBJ databases">
        <title>Multicomponent nature underlies the extraordinary mechanical properties of spider dragline silk.</title>
        <authorList>
            <person name="Kono N."/>
            <person name="Nakamura H."/>
            <person name="Mori M."/>
            <person name="Yoshida Y."/>
            <person name="Ohtoshi R."/>
            <person name="Malay A.D."/>
            <person name="Moran D.A.P."/>
            <person name="Tomita M."/>
            <person name="Numata K."/>
            <person name="Arakawa K."/>
        </authorList>
    </citation>
    <scope>NUCLEOTIDE SEQUENCE</scope>
</reference>
<dbReference type="AlphaFoldDB" id="A0A8X6IAR1"/>
<protein>
    <submittedName>
        <fullName evidence="2">Uncharacterized protein</fullName>
    </submittedName>
</protein>
<feature type="region of interest" description="Disordered" evidence="1">
    <location>
        <begin position="1"/>
        <end position="75"/>
    </location>
</feature>
<proteinExistence type="predicted"/>
<evidence type="ECO:0000313" key="3">
    <source>
        <dbReference type="Proteomes" id="UP000887116"/>
    </source>
</evidence>
<comment type="caution">
    <text evidence="2">The sequence shown here is derived from an EMBL/GenBank/DDBJ whole genome shotgun (WGS) entry which is preliminary data.</text>
</comment>
<gene>
    <name evidence="2" type="ORF">TNCT_24881</name>
</gene>
<organism evidence="2 3">
    <name type="scientific">Trichonephila clavata</name>
    <name type="common">Joro spider</name>
    <name type="synonym">Nephila clavata</name>
    <dbReference type="NCBI Taxonomy" id="2740835"/>
    <lineage>
        <taxon>Eukaryota</taxon>
        <taxon>Metazoa</taxon>
        <taxon>Ecdysozoa</taxon>
        <taxon>Arthropoda</taxon>
        <taxon>Chelicerata</taxon>
        <taxon>Arachnida</taxon>
        <taxon>Araneae</taxon>
        <taxon>Araneomorphae</taxon>
        <taxon>Entelegynae</taxon>
        <taxon>Araneoidea</taxon>
        <taxon>Nephilidae</taxon>
        <taxon>Trichonephila</taxon>
    </lineage>
</organism>
<feature type="compositionally biased region" description="Pro residues" evidence="1">
    <location>
        <begin position="13"/>
        <end position="23"/>
    </location>
</feature>
<evidence type="ECO:0000313" key="2">
    <source>
        <dbReference type="EMBL" id="GFR01260.1"/>
    </source>
</evidence>
<dbReference type="OrthoDB" id="10524401at2759"/>
<accession>A0A8X6IAR1</accession>
<dbReference type="Proteomes" id="UP000887116">
    <property type="component" value="Unassembled WGS sequence"/>
</dbReference>